<name>A0AAD6UZ13_9AGAR</name>
<dbReference type="Proteomes" id="UP001219525">
    <property type="component" value="Unassembled WGS sequence"/>
</dbReference>
<gene>
    <name evidence="1" type="ORF">GGX14DRAFT_374472</name>
</gene>
<dbReference type="EMBL" id="JARJCW010000074">
    <property type="protein sequence ID" value="KAJ7198133.1"/>
    <property type="molecule type" value="Genomic_DNA"/>
</dbReference>
<proteinExistence type="predicted"/>
<evidence type="ECO:0000313" key="2">
    <source>
        <dbReference type="Proteomes" id="UP001219525"/>
    </source>
</evidence>
<evidence type="ECO:0000313" key="1">
    <source>
        <dbReference type="EMBL" id="KAJ7198133.1"/>
    </source>
</evidence>
<comment type="caution">
    <text evidence="1">The sequence shown here is derived from an EMBL/GenBank/DDBJ whole genome shotgun (WGS) entry which is preliminary data.</text>
</comment>
<dbReference type="AlphaFoldDB" id="A0AAD6UZ13"/>
<organism evidence="1 2">
    <name type="scientific">Mycena pura</name>
    <dbReference type="NCBI Taxonomy" id="153505"/>
    <lineage>
        <taxon>Eukaryota</taxon>
        <taxon>Fungi</taxon>
        <taxon>Dikarya</taxon>
        <taxon>Basidiomycota</taxon>
        <taxon>Agaricomycotina</taxon>
        <taxon>Agaricomycetes</taxon>
        <taxon>Agaricomycetidae</taxon>
        <taxon>Agaricales</taxon>
        <taxon>Marasmiineae</taxon>
        <taxon>Mycenaceae</taxon>
        <taxon>Mycena</taxon>
    </lineage>
</organism>
<sequence length="193" mass="23244">FIHDLKTHLRCRILELPYNEEDPKFTREDLDDVQIRNSKLYTHAKMRVNYTTYDMKREQDSINPRTRPPIMLESRGETDEHPYLYAWVLGIFHAYVRLKSANAPFKPVEFLWVRWLDHNKRYRSGWKAKRHARIEFVPHTDRDAFGFLDTLDVLRAVHLIPAFHYGRTTDLLPPSVIRAERENDQDWKAFYVM</sequence>
<protein>
    <submittedName>
        <fullName evidence="1">Uncharacterized protein</fullName>
    </submittedName>
</protein>
<keyword evidence="2" id="KW-1185">Reference proteome</keyword>
<feature type="non-terminal residue" evidence="1">
    <location>
        <position position="1"/>
    </location>
</feature>
<reference evidence="1" key="1">
    <citation type="submission" date="2023-03" db="EMBL/GenBank/DDBJ databases">
        <title>Massive genome expansion in bonnet fungi (Mycena s.s.) driven by repeated elements and novel gene families across ecological guilds.</title>
        <authorList>
            <consortium name="Lawrence Berkeley National Laboratory"/>
            <person name="Harder C.B."/>
            <person name="Miyauchi S."/>
            <person name="Viragh M."/>
            <person name="Kuo A."/>
            <person name="Thoen E."/>
            <person name="Andreopoulos B."/>
            <person name="Lu D."/>
            <person name="Skrede I."/>
            <person name="Drula E."/>
            <person name="Henrissat B."/>
            <person name="Morin E."/>
            <person name="Kohler A."/>
            <person name="Barry K."/>
            <person name="LaButti K."/>
            <person name="Morin E."/>
            <person name="Salamov A."/>
            <person name="Lipzen A."/>
            <person name="Mereny Z."/>
            <person name="Hegedus B."/>
            <person name="Baldrian P."/>
            <person name="Stursova M."/>
            <person name="Weitz H."/>
            <person name="Taylor A."/>
            <person name="Grigoriev I.V."/>
            <person name="Nagy L.G."/>
            <person name="Martin F."/>
            <person name="Kauserud H."/>
        </authorList>
    </citation>
    <scope>NUCLEOTIDE SEQUENCE</scope>
    <source>
        <strain evidence="1">9144</strain>
    </source>
</reference>
<accession>A0AAD6UZ13</accession>